<dbReference type="PANTHER" id="PTHR11432:SF3">
    <property type="entry name" value="NADH-UBIQUINONE OXIDOREDUCTASE CHAIN 1"/>
    <property type="match status" value="1"/>
</dbReference>
<dbReference type="KEGG" id="pis:Pisl_1633"/>
<dbReference type="InterPro" id="IPR001694">
    <property type="entry name" value="NADH_UbQ_OxRdtase_su1/FPO"/>
</dbReference>
<keyword evidence="4 5" id="KW-0472">Membrane</keyword>
<dbReference type="GO" id="GO:0016020">
    <property type="term" value="C:membrane"/>
    <property type="evidence" value="ECO:0007669"/>
    <property type="project" value="UniProtKB-SubCell"/>
</dbReference>
<dbReference type="HOGENOM" id="CLU_015134_0_2_2"/>
<protein>
    <submittedName>
        <fullName evidence="6">NADH dehydrogenase subunit H</fullName>
        <ecNumber evidence="6">1.6.5.3</ecNumber>
    </submittedName>
</protein>
<feature type="transmembrane region" description="Helical" evidence="5">
    <location>
        <begin position="236"/>
        <end position="254"/>
    </location>
</feature>
<evidence type="ECO:0000256" key="4">
    <source>
        <dbReference type="ARBA" id="ARBA00023136"/>
    </source>
</evidence>
<feature type="transmembrane region" description="Helical" evidence="5">
    <location>
        <begin position="88"/>
        <end position="109"/>
    </location>
</feature>
<evidence type="ECO:0000256" key="3">
    <source>
        <dbReference type="ARBA" id="ARBA00022989"/>
    </source>
</evidence>
<comment type="subcellular location">
    <subcellularLocation>
        <location evidence="1">Membrane</location>
        <topology evidence="1">Multi-pass membrane protein</topology>
    </subcellularLocation>
</comment>
<sequence>MSGLNIIMDLWNLLLSQRLWFFIIMFIASSVILLTVVWFERKAAARVQMRVGPYHVSPWLGGYLQLLADAFKFIISEPIIPKGAHKILFVWGPAIFITLAFGASLLLPLTPELRLIKDVNLLPYGLVFSLVILLLVSISVVIIGWSVNNKFAYIGAVREALLVTAYEIPLILSFLAMAILYGTLNPIEIVNKQSLLVGAILNPLAFLVFIIATAMATARFPFEIADYEGDVATGPYSDYGGIFLVLSFAGGTYYATFSFSFFATLLFLGGWALPSYVVGPWPQDLLGHLVLAVWVFLKVTILMFLFAFLRAAMPVLRLDHTLILGWRGLLILGFIAVVWSIILRILGVVP</sequence>
<dbReference type="GO" id="GO:0009060">
    <property type="term" value="P:aerobic respiration"/>
    <property type="evidence" value="ECO:0007669"/>
    <property type="project" value="TreeGrafter"/>
</dbReference>
<organism evidence="6 7">
    <name type="scientific">Pyrobaculum islandicum (strain DSM 4184 / JCM 9189 / GEO3)</name>
    <dbReference type="NCBI Taxonomy" id="384616"/>
    <lineage>
        <taxon>Archaea</taxon>
        <taxon>Thermoproteota</taxon>
        <taxon>Thermoprotei</taxon>
        <taxon>Thermoproteales</taxon>
        <taxon>Thermoproteaceae</taxon>
        <taxon>Pyrobaculum</taxon>
    </lineage>
</organism>
<feature type="transmembrane region" description="Helical" evidence="5">
    <location>
        <begin position="20"/>
        <end position="39"/>
    </location>
</feature>
<dbReference type="AlphaFoldDB" id="A1RV03"/>
<evidence type="ECO:0000313" key="7">
    <source>
        <dbReference type="Proteomes" id="UP000002595"/>
    </source>
</evidence>
<feature type="transmembrane region" description="Helical" evidence="5">
    <location>
        <begin position="285"/>
        <end position="309"/>
    </location>
</feature>
<dbReference type="GO" id="GO:0003954">
    <property type="term" value="F:NADH dehydrogenase activity"/>
    <property type="evidence" value="ECO:0007669"/>
    <property type="project" value="TreeGrafter"/>
</dbReference>
<keyword evidence="7" id="KW-1185">Reference proteome</keyword>
<evidence type="ECO:0000256" key="1">
    <source>
        <dbReference type="ARBA" id="ARBA00004141"/>
    </source>
</evidence>
<dbReference type="PANTHER" id="PTHR11432">
    <property type="entry name" value="NADH DEHYDROGENASE SUBUNIT 1"/>
    <property type="match status" value="1"/>
</dbReference>
<feature type="transmembrane region" description="Helical" evidence="5">
    <location>
        <begin position="261"/>
        <end position="279"/>
    </location>
</feature>
<keyword evidence="2 5" id="KW-0812">Transmembrane</keyword>
<keyword evidence="3 5" id="KW-1133">Transmembrane helix</keyword>
<proteinExistence type="inferred from homology"/>
<dbReference type="STRING" id="384616.Pisl_1633"/>
<dbReference type="EMBL" id="CP000504">
    <property type="protein sequence ID" value="ABL88785.1"/>
    <property type="molecule type" value="Genomic_DNA"/>
</dbReference>
<feature type="transmembrane region" description="Helical" evidence="5">
    <location>
        <begin position="121"/>
        <end position="145"/>
    </location>
</feature>
<evidence type="ECO:0000313" key="6">
    <source>
        <dbReference type="EMBL" id="ABL88785.1"/>
    </source>
</evidence>
<accession>A1RV03</accession>
<gene>
    <name evidence="6" type="ordered locus">Pisl_1633</name>
</gene>
<dbReference type="Proteomes" id="UP000002595">
    <property type="component" value="Chromosome"/>
</dbReference>
<feature type="transmembrane region" description="Helical" evidence="5">
    <location>
        <begin position="165"/>
        <end position="184"/>
    </location>
</feature>
<evidence type="ECO:0000256" key="5">
    <source>
        <dbReference type="SAM" id="Phobius"/>
    </source>
</evidence>
<dbReference type="EC" id="1.6.5.3" evidence="6"/>
<dbReference type="Pfam" id="PF00146">
    <property type="entry name" value="NADHdh"/>
    <property type="match status" value="1"/>
</dbReference>
<dbReference type="eggNOG" id="arCOG01546">
    <property type="taxonomic scope" value="Archaea"/>
</dbReference>
<dbReference type="NCBIfam" id="NF004741">
    <property type="entry name" value="PRK06076.1-2"/>
    <property type="match status" value="1"/>
</dbReference>
<keyword evidence="6" id="KW-0560">Oxidoreductase</keyword>
<dbReference type="HAMAP" id="MF_01350">
    <property type="entry name" value="NDH1_NuoH"/>
    <property type="match status" value="1"/>
</dbReference>
<feature type="transmembrane region" description="Helical" evidence="5">
    <location>
        <begin position="51"/>
        <end position="68"/>
    </location>
</feature>
<evidence type="ECO:0000256" key="2">
    <source>
        <dbReference type="ARBA" id="ARBA00022692"/>
    </source>
</evidence>
<name>A1RV03_PYRIL</name>
<feature type="transmembrane region" description="Helical" evidence="5">
    <location>
        <begin position="196"/>
        <end position="216"/>
    </location>
</feature>
<reference evidence="6" key="1">
    <citation type="submission" date="2006-12" db="EMBL/GenBank/DDBJ databases">
        <title>Complete sequence of Pyrobaculum islandicum DSM 4184.</title>
        <authorList>
            <person name="Copeland A."/>
            <person name="Lucas S."/>
            <person name="Lapidus A."/>
            <person name="Barry K."/>
            <person name="Detter J.C."/>
            <person name="Glavina del Rio T."/>
            <person name="Dalin E."/>
            <person name="Tice H."/>
            <person name="Pitluck S."/>
            <person name="Meincke L."/>
            <person name="Brettin T."/>
            <person name="Bruce D."/>
            <person name="Han C."/>
            <person name="Tapia R."/>
            <person name="Gilna P."/>
            <person name="Schmutz J."/>
            <person name="Larimer F."/>
            <person name="Land M."/>
            <person name="Hauser L."/>
            <person name="Kyrpides N."/>
            <person name="Mikhailova N."/>
            <person name="Cozen A.E."/>
            <person name="Fitz-Gibbon S.T."/>
            <person name="House C.H."/>
            <person name="Saltikov C."/>
            <person name="Lowe T."/>
            <person name="Richardson P."/>
        </authorList>
    </citation>
    <scope>NUCLEOTIDE SEQUENCE [LARGE SCALE GENOMIC DNA]</scope>
    <source>
        <strain evidence="6">DSM 4184</strain>
    </source>
</reference>
<feature type="transmembrane region" description="Helical" evidence="5">
    <location>
        <begin position="329"/>
        <end position="349"/>
    </location>
</feature>